<keyword evidence="4 5" id="KW-0472">Membrane</keyword>
<feature type="transmembrane region" description="Helical" evidence="5">
    <location>
        <begin position="31"/>
        <end position="53"/>
    </location>
</feature>
<dbReference type="EMBL" id="JAOALG010000001">
    <property type="protein sequence ID" value="MEQ5841385.1"/>
    <property type="molecule type" value="Genomic_DNA"/>
</dbReference>
<evidence type="ECO:0000313" key="7">
    <source>
        <dbReference type="EMBL" id="MEQ5841385.1"/>
    </source>
</evidence>
<evidence type="ECO:0000256" key="1">
    <source>
        <dbReference type="ARBA" id="ARBA00004141"/>
    </source>
</evidence>
<comment type="subcellular location">
    <subcellularLocation>
        <location evidence="1">Membrane</location>
        <topology evidence="1">Multi-pass membrane protein</topology>
    </subcellularLocation>
</comment>
<gene>
    <name evidence="7" type="ORF">N0A02_18295</name>
</gene>
<evidence type="ECO:0000259" key="6">
    <source>
        <dbReference type="Pfam" id="PF04138"/>
    </source>
</evidence>
<protein>
    <submittedName>
        <fullName evidence="7">GtrA family protein</fullName>
    </submittedName>
</protein>
<evidence type="ECO:0000313" key="8">
    <source>
        <dbReference type="Proteomes" id="UP001469089"/>
    </source>
</evidence>
<dbReference type="NCBIfam" id="NF037976">
    <property type="entry name" value="gtrA_1"/>
    <property type="match status" value="1"/>
</dbReference>
<evidence type="ECO:0000256" key="2">
    <source>
        <dbReference type="ARBA" id="ARBA00022692"/>
    </source>
</evidence>
<evidence type="ECO:0000256" key="5">
    <source>
        <dbReference type="SAM" id="Phobius"/>
    </source>
</evidence>
<feature type="transmembrane region" description="Helical" evidence="5">
    <location>
        <begin position="105"/>
        <end position="122"/>
    </location>
</feature>
<sequence>MNIALLYALFAVISTAANIGSQDIAVRAYTGFGSIPFSVVVGTGIGLIVKYVLDKQWIFQFKANNAKHDASTFVLYTIMGLVTTVIFWGFEFGFNHVFHTKEGRYVGAVIGLAIGYITKYHLDKKFVFPSSQRIGQE</sequence>
<dbReference type="Pfam" id="PF04138">
    <property type="entry name" value="GtrA_DPMS_TM"/>
    <property type="match status" value="1"/>
</dbReference>
<keyword evidence="8" id="KW-1185">Reference proteome</keyword>
<name>A0ABV1LQ49_9BURK</name>
<dbReference type="Proteomes" id="UP001469089">
    <property type="component" value="Unassembled WGS sequence"/>
</dbReference>
<evidence type="ECO:0000256" key="4">
    <source>
        <dbReference type="ARBA" id="ARBA00023136"/>
    </source>
</evidence>
<dbReference type="RefSeq" id="WP_349543306.1">
    <property type="nucleotide sequence ID" value="NZ_JAOALG010000001.1"/>
</dbReference>
<feature type="transmembrane region" description="Helical" evidence="5">
    <location>
        <begin position="73"/>
        <end position="90"/>
    </location>
</feature>
<evidence type="ECO:0000256" key="3">
    <source>
        <dbReference type="ARBA" id="ARBA00022989"/>
    </source>
</evidence>
<accession>A0ABV1LQ49</accession>
<comment type="caution">
    <text evidence="7">The sequence shown here is derived from an EMBL/GenBank/DDBJ whole genome shotgun (WGS) entry which is preliminary data.</text>
</comment>
<proteinExistence type="predicted"/>
<organism evidence="7 8">
    <name type="scientific">Paraburkholderia acidicola</name>
    <dbReference type="NCBI Taxonomy" id="1912599"/>
    <lineage>
        <taxon>Bacteria</taxon>
        <taxon>Pseudomonadati</taxon>
        <taxon>Pseudomonadota</taxon>
        <taxon>Betaproteobacteria</taxon>
        <taxon>Burkholderiales</taxon>
        <taxon>Burkholderiaceae</taxon>
        <taxon>Paraburkholderia</taxon>
    </lineage>
</organism>
<keyword evidence="2 5" id="KW-0812">Transmembrane</keyword>
<feature type="domain" description="GtrA/DPMS transmembrane" evidence="6">
    <location>
        <begin position="7"/>
        <end position="128"/>
    </location>
</feature>
<dbReference type="InterPro" id="IPR007267">
    <property type="entry name" value="GtrA_DPMS_TM"/>
</dbReference>
<keyword evidence="3 5" id="KW-1133">Transmembrane helix</keyword>
<reference evidence="7 8" key="1">
    <citation type="journal article" date="2024" name="Chem. Sci.">
        <title>Discovery of a lagriamide polyketide by integrated genome mining, isotopic labeling, and untargeted metabolomics.</title>
        <authorList>
            <person name="Fergusson C.H."/>
            <person name="Saulog J."/>
            <person name="Paulo B.S."/>
            <person name="Wilson D.M."/>
            <person name="Liu D.Y."/>
            <person name="Morehouse N.J."/>
            <person name="Waterworth S."/>
            <person name="Barkei J."/>
            <person name="Gray C.A."/>
            <person name="Kwan J.C."/>
            <person name="Eustaquio A.S."/>
            <person name="Linington R.G."/>
        </authorList>
    </citation>
    <scope>NUCLEOTIDE SEQUENCE [LARGE SCALE GENOMIC DNA]</scope>
    <source>
        <strain evidence="7 8">RL17-338-BIF-B</strain>
    </source>
</reference>